<feature type="repeat" description="FG-GAP" evidence="12">
    <location>
        <begin position="329"/>
        <end position="385"/>
    </location>
</feature>
<feature type="repeat" description="FG-GAP" evidence="12">
    <location>
        <begin position="261"/>
        <end position="326"/>
    </location>
</feature>
<evidence type="ECO:0000256" key="5">
    <source>
        <dbReference type="ARBA" id="ARBA00022737"/>
    </source>
</evidence>
<dbReference type="InterPro" id="IPR048286">
    <property type="entry name" value="Integrin_alpha_Ig-like_3"/>
</dbReference>
<keyword evidence="3 13" id="KW-0812">Transmembrane</keyword>
<accession>A0A9Q0YLW3</accession>
<keyword evidence="6 13" id="KW-0130">Cell adhesion</keyword>
<comment type="subcellular location">
    <subcellularLocation>
        <location evidence="1 13">Membrane</location>
        <topology evidence="1 13">Single-pass type I membrane protein</topology>
    </subcellularLocation>
</comment>
<dbReference type="Gene3D" id="2.60.40.1460">
    <property type="entry name" value="Integrin domains. Chain A, domain 2"/>
    <property type="match status" value="1"/>
</dbReference>
<evidence type="ECO:0000259" key="14">
    <source>
        <dbReference type="Pfam" id="PF08441"/>
    </source>
</evidence>
<keyword evidence="7 13" id="KW-1133">Transmembrane helix</keyword>
<evidence type="ECO:0000256" key="10">
    <source>
        <dbReference type="ARBA" id="ARBA00023170"/>
    </source>
</evidence>
<dbReference type="Proteomes" id="UP001152320">
    <property type="component" value="Chromosome 18"/>
</dbReference>
<evidence type="ECO:0000313" key="17">
    <source>
        <dbReference type="EMBL" id="KAJ8024789.1"/>
    </source>
</evidence>
<keyword evidence="9 13" id="KW-0472">Membrane</keyword>
<evidence type="ECO:0000256" key="9">
    <source>
        <dbReference type="ARBA" id="ARBA00023136"/>
    </source>
</evidence>
<comment type="caution">
    <text evidence="17">The sequence shown here is derived from an EMBL/GenBank/DDBJ whole genome shotgun (WGS) entry which is preliminary data.</text>
</comment>
<dbReference type="InterPro" id="IPR028994">
    <property type="entry name" value="Integrin_alpha_N"/>
</dbReference>
<dbReference type="InterPro" id="IPR013519">
    <property type="entry name" value="Int_alpha_beta-p"/>
</dbReference>
<reference evidence="17" key="1">
    <citation type="submission" date="2021-10" db="EMBL/GenBank/DDBJ databases">
        <title>Tropical sea cucumber genome reveals ecological adaptation and Cuvierian tubules defense mechanism.</title>
        <authorList>
            <person name="Chen T."/>
        </authorList>
    </citation>
    <scope>NUCLEOTIDE SEQUENCE</scope>
    <source>
        <strain evidence="17">Nanhai2018</strain>
        <tissue evidence="17">Muscle</tissue>
    </source>
</reference>
<dbReference type="GO" id="GO:0007160">
    <property type="term" value="P:cell-matrix adhesion"/>
    <property type="evidence" value="ECO:0007669"/>
    <property type="project" value="TreeGrafter"/>
</dbReference>
<feature type="domain" description="Integrin alpha first immunoglubulin-like" evidence="14">
    <location>
        <begin position="439"/>
        <end position="592"/>
    </location>
</feature>
<dbReference type="InterPro" id="IPR013649">
    <property type="entry name" value="Integrin_alpha_Ig-like_1"/>
</dbReference>
<sequence>MWPLVFTAPEDNSLFGFSVALHQEGTRHMLLVGAPHSRASDGDDIEREGGFYKCDIDDMRYTEPCDVVELDSERGQPVNDRGHQIGDKSNSFLGATVRSAGPDGPVLVCAPSYVWYIVGAQRPDDQSTSREPVGRCFIAQNNFTQIEKYEPCLQPNDKSTWYESKLTHCQAGTGGDISSRHVLVGGPGSFYWQGQIFRQDVNQQELPQHTWEGPLTFDDSYRGYTVLMADLNDDGELDNLVGTPRAPNMFGEVSVYDHNLVSIYNRSGHQLGEYFGNSLAATDLNGDGKNDLIVGAPMYTDEEQRTTNYEIGRIYIFYQLYANGESRLSRKKTIVGRHGRSRFGFSLTALGDINKDGFNDLAVGAPYDGDGAVYIFSGGRRGIVSTPVQVVRPSQLGITGHPLSGFGFSLSGERDIDENSYTDLAVGAHTSSHAVVLRARPVIAVTPSITFSVENIDLEKPNFNLTNNVQVPGFEIRTCIQYSGKGVTSNLPFQFHLSLDAVKTVSSRAFITFANGTSFREISWKDTLSKDEPYCYSFKAYVEKVIRDKLSPVVFQFSYGIEEDQIALMDGELLPILGNANTFVTEQLVLLKNCSNERCLPDLRVGINHELDQVIVGKTEMLFVDVDFQNNGDEAFEARLHARIPNGVSYIRAESKSSDLLVDCQDTVDISGNANIACDVGNPVPSKHTIPFRLQFEISLDDKESEHLHIHFHANSSNIDDDSTIADNTVNASIPIMVLYDLSFYGYANPAQLVYNTNDSIPDNVTSEADVGKEVIHFYIFQNQGPSDIGRSVLKVQWPMYTVEKDYLLYLTSVTPSKGECTFEEDVNPEKLKLLEIFVNVSRDEAARQGNDRVSREIKEKLPTPQPLMMIDCDTGKCVEISCEFDTLGGNEQPFVLSIRSRLWLKTLLQSVEEGQPASDWVITSRATLEVKGSAYTLANDLPGIFMENATTTALPESELSFYKTPFPWWAYLLAALIGFTVLSCLIMTAWRCGFFKRKKIGDETKLAE</sequence>
<dbReference type="InterPro" id="IPR032695">
    <property type="entry name" value="Integrin_dom_sf"/>
</dbReference>
<evidence type="ECO:0000256" key="6">
    <source>
        <dbReference type="ARBA" id="ARBA00022889"/>
    </source>
</evidence>
<evidence type="ECO:0000313" key="18">
    <source>
        <dbReference type="Proteomes" id="UP001152320"/>
    </source>
</evidence>
<organism evidence="17 18">
    <name type="scientific">Holothuria leucospilota</name>
    <name type="common">Black long sea cucumber</name>
    <name type="synonym">Mertensiothuria leucospilota</name>
    <dbReference type="NCBI Taxonomy" id="206669"/>
    <lineage>
        <taxon>Eukaryota</taxon>
        <taxon>Metazoa</taxon>
        <taxon>Echinodermata</taxon>
        <taxon>Eleutherozoa</taxon>
        <taxon>Echinozoa</taxon>
        <taxon>Holothuroidea</taxon>
        <taxon>Aspidochirotacea</taxon>
        <taxon>Aspidochirotida</taxon>
        <taxon>Holothuriidae</taxon>
        <taxon>Holothuria</taxon>
    </lineage>
</organism>
<dbReference type="AlphaFoldDB" id="A0A9Q0YLW3"/>
<dbReference type="PRINTS" id="PR01185">
    <property type="entry name" value="INTEGRINA"/>
</dbReference>
<evidence type="ECO:0000256" key="4">
    <source>
        <dbReference type="ARBA" id="ARBA00022729"/>
    </source>
</evidence>
<evidence type="ECO:0000256" key="7">
    <source>
        <dbReference type="ARBA" id="ARBA00022989"/>
    </source>
</evidence>
<dbReference type="PANTHER" id="PTHR23220:SF133">
    <property type="entry name" value="INTEGRIN ALPHA-PS2"/>
    <property type="match status" value="1"/>
</dbReference>
<evidence type="ECO:0000259" key="15">
    <source>
        <dbReference type="Pfam" id="PF20805"/>
    </source>
</evidence>
<feature type="repeat" description="FG-GAP" evidence="12">
    <location>
        <begin position="2"/>
        <end position="63"/>
    </location>
</feature>
<dbReference type="InterPro" id="IPR000413">
    <property type="entry name" value="Integrin_alpha"/>
</dbReference>
<keyword evidence="4" id="KW-0732">Signal</keyword>
<keyword evidence="10 13" id="KW-0675">Receptor</keyword>
<evidence type="ECO:0000256" key="8">
    <source>
        <dbReference type="ARBA" id="ARBA00023037"/>
    </source>
</evidence>
<dbReference type="Gene3D" id="2.60.40.1510">
    <property type="entry name" value="ntegrin, alpha v. Chain A, domain 3"/>
    <property type="match status" value="1"/>
</dbReference>
<dbReference type="Pfam" id="PF08441">
    <property type="entry name" value="Integrin_A_Ig_1"/>
    <property type="match status" value="1"/>
</dbReference>
<protein>
    <submittedName>
        <fullName evidence="17">Integrin alpha-8</fullName>
    </submittedName>
</protein>
<evidence type="ECO:0000256" key="2">
    <source>
        <dbReference type="ARBA" id="ARBA00008054"/>
    </source>
</evidence>
<proteinExistence type="inferred from homology"/>
<keyword evidence="18" id="KW-1185">Reference proteome</keyword>
<evidence type="ECO:0000256" key="13">
    <source>
        <dbReference type="RuleBase" id="RU003762"/>
    </source>
</evidence>
<feature type="domain" description="Integrin alpha third immunoglobulin-like" evidence="16">
    <location>
        <begin position="742"/>
        <end position="938"/>
    </location>
</feature>
<dbReference type="GO" id="GO:0098609">
    <property type="term" value="P:cell-cell adhesion"/>
    <property type="evidence" value="ECO:0007669"/>
    <property type="project" value="TreeGrafter"/>
</dbReference>
<dbReference type="InterPro" id="IPR048285">
    <property type="entry name" value="Integrin_alpha_Ig-like_2"/>
</dbReference>
<feature type="transmembrane region" description="Helical" evidence="13">
    <location>
        <begin position="969"/>
        <end position="991"/>
    </location>
</feature>
<dbReference type="InterPro" id="IPR013517">
    <property type="entry name" value="FG-GAP"/>
</dbReference>
<name>A0A9Q0YLW3_HOLLE</name>
<dbReference type="Gene3D" id="1.20.5.930">
    <property type="entry name" value="Bicelle-embedded integrin alpha(iib) transmembrane segment"/>
    <property type="match status" value="1"/>
</dbReference>
<dbReference type="Gene3D" id="2.130.10.130">
    <property type="entry name" value="Integrin alpha, N-terminal"/>
    <property type="match status" value="1"/>
</dbReference>
<dbReference type="OrthoDB" id="5317514at2759"/>
<keyword evidence="5" id="KW-0677">Repeat</keyword>
<dbReference type="GO" id="GO:0009897">
    <property type="term" value="C:external side of plasma membrane"/>
    <property type="evidence" value="ECO:0007669"/>
    <property type="project" value="TreeGrafter"/>
</dbReference>
<dbReference type="Pfam" id="PF01839">
    <property type="entry name" value="FG-GAP"/>
    <property type="match status" value="2"/>
</dbReference>
<dbReference type="SUPFAM" id="SSF69179">
    <property type="entry name" value="Integrin domains"/>
    <property type="match status" value="3"/>
</dbReference>
<evidence type="ECO:0000256" key="12">
    <source>
        <dbReference type="PROSITE-ProRule" id="PRU00803"/>
    </source>
</evidence>
<dbReference type="PANTHER" id="PTHR23220">
    <property type="entry name" value="INTEGRIN ALPHA"/>
    <property type="match status" value="1"/>
</dbReference>
<keyword evidence="11" id="KW-0325">Glycoprotein</keyword>
<keyword evidence="8 13" id="KW-0401">Integrin</keyword>
<dbReference type="Gene3D" id="2.60.40.1530">
    <property type="entry name" value="ntegrin, alpha v. Chain A, domain 4"/>
    <property type="match status" value="1"/>
</dbReference>
<dbReference type="GO" id="GO:0033627">
    <property type="term" value="P:cell adhesion mediated by integrin"/>
    <property type="evidence" value="ECO:0007669"/>
    <property type="project" value="TreeGrafter"/>
</dbReference>
<dbReference type="SUPFAM" id="SSF69318">
    <property type="entry name" value="Integrin alpha N-terminal domain"/>
    <property type="match status" value="1"/>
</dbReference>
<comment type="similarity">
    <text evidence="2 13">Belongs to the integrin alpha chain family.</text>
</comment>
<dbReference type="PROSITE" id="PS00242">
    <property type="entry name" value="INTEGRIN_ALPHA"/>
    <property type="match status" value="1"/>
</dbReference>
<evidence type="ECO:0000256" key="11">
    <source>
        <dbReference type="ARBA" id="ARBA00023180"/>
    </source>
</evidence>
<evidence type="ECO:0000256" key="1">
    <source>
        <dbReference type="ARBA" id="ARBA00004479"/>
    </source>
</evidence>
<dbReference type="InterPro" id="IPR018184">
    <property type="entry name" value="Integrin_alpha_C_CS"/>
</dbReference>
<dbReference type="SMART" id="SM00191">
    <property type="entry name" value="Int_alpha"/>
    <property type="match status" value="5"/>
</dbReference>
<evidence type="ECO:0000256" key="3">
    <source>
        <dbReference type="ARBA" id="ARBA00022692"/>
    </source>
</evidence>
<dbReference type="GO" id="GO:0005178">
    <property type="term" value="F:integrin binding"/>
    <property type="evidence" value="ECO:0007669"/>
    <property type="project" value="TreeGrafter"/>
</dbReference>
<dbReference type="PROSITE" id="PS51470">
    <property type="entry name" value="FG_GAP"/>
    <property type="match status" value="4"/>
</dbReference>
<feature type="repeat" description="FG-GAP" evidence="12">
    <location>
        <begin position="392"/>
        <end position="454"/>
    </location>
</feature>
<dbReference type="GO" id="GO:0008305">
    <property type="term" value="C:integrin complex"/>
    <property type="evidence" value="ECO:0007669"/>
    <property type="project" value="InterPro"/>
</dbReference>
<dbReference type="Pfam" id="PF20805">
    <property type="entry name" value="Integrin_A_Ig_2"/>
    <property type="match status" value="1"/>
</dbReference>
<evidence type="ECO:0000259" key="16">
    <source>
        <dbReference type="Pfam" id="PF20806"/>
    </source>
</evidence>
<gene>
    <name evidence="17" type="ORF">HOLleu_34799</name>
</gene>
<dbReference type="GO" id="GO:0007229">
    <property type="term" value="P:integrin-mediated signaling pathway"/>
    <property type="evidence" value="ECO:0007669"/>
    <property type="project" value="UniProtKB-KW"/>
</dbReference>
<dbReference type="EMBL" id="JAIZAY010000018">
    <property type="protein sequence ID" value="KAJ8024789.1"/>
    <property type="molecule type" value="Genomic_DNA"/>
</dbReference>
<dbReference type="Pfam" id="PF20806">
    <property type="entry name" value="Integrin_A_Ig_3"/>
    <property type="match status" value="1"/>
</dbReference>
<feature type="domain" description="Integrin alpha second immunoglobulin-like" evidence="15">
    <location>
        <begin position="594"/>
        <end position="736"/>
    </location>
</feature>